<feature type="transmembrane region" description="Helical" evidence="9">
    <location>
        <begin position="63"/>
        <end position="82"/>
    </location>
</feature>
<proteinExistence type="inferred from homology"/>
<sequence length="283" mass="30666">MVIQCIFEGIVIGSILALIAMGIALIWGVMNVLSFSQGEFLMIGMYITFFLNKKWGIDPILSIPFTAILMFLIGLLIYKTLIRKALKGPILSQRLITFALSMVLVNGMLMLVTSEFRTIQKITFSGIIDFGFLVISKEKLVPLTVSILVTTVLFFFMNKTNTGKAIRATSLDKDAAELVGINTEFSYALAFGIASAIAGIAGCVLAYYYYITPTAGTSFLLFGLIAVALGGFGSIFGAYIGGILMGLVDVFAGVYFNTAFKYVAVCVLFMLVVSLRPKGLFGK</sequence>
<keyword evidence="6 9" id="KW-1133">Transmembrane helix</keyword>
<dbReference type="PANTHER" id="PTHR11795:SF445">
    <property type="entry name" value="AMINO ACID ABC TRANSPORTER PERMEASE PROTEIN"/>
    <property type="match status" value="1"/>
</dbReference>
<dbReference type="PANTHER" id="PTHR11795">
    <property type="entry name" value="BRANCHED-CHAIN AMINO ACID TRANSPORT SYSTEM PERMEASE PROTEIN LIVH"/>
    <property type="match status" value="1"/>
</dbReference>
<dbReference type="Pfam" id="PF02653">
    <property type="entry name" value="BPD_transp_2"/>
    <property type="match status" value="1"/>
</dbReference>
<feature type="transmembrane region" description="Helical" evidence="9">
    <location>
        <begin position="219"/>
        <end position="248"/>
    </location>
</feature>
<evidence type="ECO:0000256" key="1">
    <source>
        <dbReference type="ARBA" id="ARBA00004651"/>
    </source>
</evidence>
<keyword evidence="5" id="KW-0029">Amino-acid transport</keyword>
<keyword evidence="2" id="KW-0813">Transport</keyword>
<dbReference type="InterPro" id="IPR052157">
    <property type="entry name" value="BCAA_transport_permease"/>
</dbReference>
<evidence type="ECO:0000256" key="2">
    <source>
        <dbReference type="ARBA" id="ARBA00022448"/>
    </source>
</evidence>
<evidence type="ECO:0000313" key="11">
    <source>
        <dbReference type="Proteomes" id="UP000247523"/>
    </source>
</evidence>
<dbReference type="GO" id="GO:0006865">
    <property type="term" value="P:amino acid transport"/>
    <property type="evidence" value="ECO:0007669"/>
    <property type="project" value="UniProtKB-KW"/>
</dbReference>
<dbReference type="GO" id="GO:0005886">
    <property type="term" value="C:plasma membrane"/>
    <property type="evidence" value="ECO:0007669"/>
    <property type="project" value="UniProtKB-SubCell"/>
</dbReference>
<feature type="transmembrane region" description="Helical" evidence="9">
    <location>
        <begin position="254"/>
        <end position="275"/>
    </location>
</feature>
<dbReference type="AlphaFoldDB" id="A0A318EX62"/>
<evidence type="ECO:0000256" key="4">
    <source>
        <dbReference type="ARBA" id="ARBA00022692"/>
    </source>
</evidence>
<comment type="caution">
    <text evidence="10">The sequence shown here is derived from an EMBL/GenBank/DDBJ whole genome shotgun (WGS) entry which is preliminary data.</text>
</comment>
<dbReference type="CDD" id="cd06582">
    <property type="entry name" value="TM_PBP1_LivH_like"/>
    <property type="match status" value="1"/>
</dbReference>
<dbReference type="GO" id="GO:0022857">
    <property type="term" value="F:transmembrane transporter activity"/>
    <property type="evidence" value="ECO:0007669"/>
    <property type="project" value="InterPro"/>
</dbReference>
<keyword evidence="3" id="KW-1003">Cell membrane</keyword>
<gene>
    <name evidence="10" type="ORF">C8E03_101306</name>
</gene>
<accession>A0A318EX62</accession>
<evidence type="ECO:0000256" key="3">
    <source>
        <dbReference type="ARBA" id="ARBA00022475"/>
    </source>
</evidence>
<feature type="transmembrane region" description="Helical" evidence="9">
    <location>
        <begin position="187"/>
        <end position="210"/>
    </location>
</feature>
<name>A0A318EX62_9FIRM</name>
<organism evidence="10 11">
    <name type="scientific">Lachnotalea glycerini</name>
    <dbReference type="NCBI Taxonomy" id="1763509"/>
    <lineage>
        <taxon>Bacteria</taxon>
        <taxon>Bacillati</taxon>
        <taxon>Bacillota</taxon>
        <taxon>Clostridia</taxon>
        <taxon>Lachnospirales</taxon>
        <taxon>Lachnospiraceae</taxon>
        <taxon>Lachnotalea</taxon>
    </lineage>
</organism>
<dbReference type="Proteomes" id="UP000247523">
    <property type="component" value="Unassembled WGS sequence"/>
</dbReference>
<dbReference type="InterPro" id="IPR001851">
    <property type="entry name" value="ABC_transp_permease"/>
</dbReference>
<feature type="transmembrane region" description="Helical" evidence="9">
    <location>
        <begin position="6"/>
        <end position="28"/>
    </location>
</feature>
<comment type="similarity">
    <text evidence="8">Belongs to the binding-protein-dependent transport system permease family. LivHM subfamily.</text>
</comment>
<evidence type="ECO:0000256" key="7">
    <source>
        <dbReference type="ARBA" id="ARBA00023136"/>
    </source>
</evidence>
<evidence type="ECO:0000256" key="5">
    <source>
        <dbReference type="ARBA" id="ARBA00022970"/>
    </source>
</evidence>
<evidence type="ECO:0000256" key="6">
    <source>
        <dbReference type="ARBA" id="ARBA00022989"/>
    </source>
</evidence>
<dbReference type="RefSeq" id="WP_110290096.1">
    <property type="nucleotide sequence ID" value="NZ_QICS01000001.1"/>
</dbReference>
<feature type="transmembrane region" description="Helical" evidence="9">
    <location>
        <begin position="94"/>
        <end position="112"/>
    </location>
</feature>
<protein>
    <submittedName>
        <fullName evidence="10">Amino acid/amide ABC transporter membrane protein 1 (HAAT family)</fullName>
    </submittedName>
</protein>
<keyword evidence="4 9" id="KW-0812">Transmembrane</keyword>
<feature type="transmembrane region" description="Helical" evidence="9">
    <location>
        <begin position="140"/>
        <end position="157"/>
    </location>
</feature>
<comment type="subcellular location">
    <subcellularLocation>
        <location evidence="1">Cell membrane</location>
        <topology evidence="1">Multi-pass membrane protein</topology>
    </subcellularLocation>
</comment>
<reference evidence="10 11" key="1">
    <citation type="submission" date="2018-05" db="EMBL/GenBank/DDBJ databases">
        <title>Genomic Encyclopedia of Type Strains, Phase IV (KMG-IV): sequencing the most valuable type-strain genomes for metagenomic binning, comparative biology and taxonomic classification.</title>
        <authorList>
            <person name="Goeker M."/>
        </authorList>
    </citation>
    <scope>NUCLEOTIDE SEQUENCE [LARGE SCALE GENOMIC DNA]</scope>
    <source>
        <strain evidence="10 11">DSM 28816</strain>
    </source>
</reference>
<dbReference type="EMBL" id="QICS01000001">
    <property type="protein sequence ID" value="PXV95676.1"/>
    <property type="molecule type" value="Genomic_DNA"/>
</dbReference>
<evidence type="ECO:0000313" key="10">
    <source>
        <dbReference type="EMBL" id="PXV95676.1"/>
    </source>
</evidence>
<evidence type="ECO:0000256" key="9">
    <source>
        <dbReference type="SAM" id="Phobius"/>
    </source>
</evidence>
<keyword evidence="7 9" id="KW-0472">Membrane</keyword>
<evidence type="ECO:0000256" key="8">
    <source>
        <dbReference type="ARBA" id="ARBA00037998"/>
    </source>
</evidence>